<sequence length="180" mass="20721">MYYKQLIADAQLTSFKEGFEQASGNSVSMDYLYGARVFGLYRKGKMIGGFVLNNGPQLRYAAMLGQQCAQLPFSLSEVVEITCYFLTEKSPFHCSLAGLIIALECWRSGQNYILAGTRIEKVYRTHSRVIPNVCYQGMVDTANGRQHWWFYWAERKQMPLTVLQEIGFRYLPRRKRTVTA</sequence>
<accession>A0A1I4M2M3</accession>
<dbReference type="AlphaFoldDB" id="A0A1I4M2M3"/>
<dbReference type="STRING" id="488535.SAMN04487963_0820"/>
<reference evidence="2" key="1">
    <citation type="submission" date="2016-10" db="EMBL/GenBank/DDBJ databases">
        <authorList>
            <person name="Varghese N."/>
            <person name="Submissions S."/>
        </authorList>
    </citation>
    <scope>NUCLEOTIDE SEQUENCE [LARGE SCALE GENOMIC DNA]</scope>
    <source>
        <strain evidence="2">CGMCC 1.7061</strain>
    </source>
</reference>
<dbReference type="RefSeq" id="WP_092020589.1">
    <property type="nucleotide sequence ID" value="NZ_FOUE01000001.1"/>
</dbReference>
<evidence type="ECO:0000313" key="1">
    <source>
        <dbReference type="EMBL" id="SFL97638.1"/>
    </source>
</evidence>
<name>A0A1I4M2M3_9GAMM</name>
<dbReference type="OrthoDB" id="9821805at2"/>
<evidence type="ECO:0000313" key="2">
    <source>
        <dbReference type="Proteomes" id="UP000198519"/>
    </source>
</evidence>
<proteinExistence type="predicted"/>
<keyword evidence="2" id="KW-1185">Reference proteome</keyword>
<gene>
    <name evidence="1" type="ORF">SAMN04487963_0820</name>
</gene>
<dbReference type="Proteomes" id="UP000198519">
    <property type="component" value="Unassembled WGS sequence"/>
</dbReference>
<protein>
    <submittedName>
        <fullName evidence="1">Uncharacterized protein</fullName>
    </submittedName>
</protein>
<dbReference type="EMBL" id="FOUE01000001">
    <property type="protein sequence ID" value="SFL97638.1"/>
    <property type="molecule type" value="Genomic_DNA"/>
</dbReference>
<organism evidence="1 2">
    <name type="scientific">Marinobacter zhejiangensis</name>
    <dbReference type="NCBI Taxonomy" id="488535"/>
    <lineage>
        <taxon>Bacteria</taxon>
        <taxon>Pseudomonadati</taxon>
        <taxon>Pseudomonadota</taxon>
        <taxon>Gammaproteobacteria</taxon>
        <taxon>Pseudomonadales</taxon>
        <taxon>Marinobacteraceae</taxon>
        <taxon>Marinobacter</taxon>
    </lineage>
</organism>